<organism evidence="5 6">
    <name type="scientific">Phytophthora oleae</name>
    <dbReference type="NCBI Taxonomy" id="2107226"/>
    <lineage>
        <taxon>Eukaryota</taxon>
        <taxon>Sar</taxon>
        <taxon>Stramenopiles</taxon>
        <taxon>Oomycota</taxon>
        <taxon>Peronosporomycetes</taxon>
        <taxon>Peronosporales</taxon>
        <taxon>Peronosporaceae</taxon>
        <taxon>Phytophthora</taxon>
    </lineage>
</organism>
<comment type="subcellular location">
    <subcellularLocation>
        <location evidence="1">Host cell</location>
    </subcellularLocation>
    <subcellularLocation>
        <location evidence="2">Secreted</location>
    </subcellularLocation>
</comment>
<evidence type="ECO:0000256" key="3">
    <source>
        <dbReference type="ARBA" id="ARBA00022525"/>
    </source>
</evidence>
<evidence type="ECO:0000256" key="2">
    <source>
        <dbReference type="ARBA" id="ARBA00004613"/>
    </source>
</evidence>
<evidence type="ECO:0000313" key="5">
    <source>
        <dbReference type="EMBL" id="KAL3662987.1"/>
    </source>
</evidence>
<dbReference type="Proteomes" id="UP001632037">
    <property type="component" value="Unassembled WGS sequence"/>
</dbReference>
<reference evidence="5 6" key="1">
    <citation type="submission" date="2024-09" db="EMBL/GenBank/DDBJ databases">
        <title>Genome sequencing and assembly of Phytophthora oleae, isolate VK10A, causative agent of rot of olive drupes.</title>
        <authorList>
            <person name="Conti Taguali S."/>
            <person name="Riolo M."/>
            <person name="La Spada F."/>
            <person name="Cacciola S.O."/>
            <person name="Dionisio G."/>
        </authorList>
    </citation>
    <scope>NUCLEOTIDE SEQUENCE [LARGE SCALE GENOMIC DNA]</scope>
    <source>
        <strain evidence="5 6">VK10A</strain>
    </source>
</reference>
<proteinExistence type="predicted"/>
<protein>
    <recommendedName>
        <fullName evidence="4">Crinkler effector protein N-terminal domain-containing protein</fullName>
    </recommendedName>
</protein>
<accession>A0ABD3F821</accession>
<feature type="domain" description="Crinkler effector protein N-terminal" evidence="4">
    <location>
        <begin position="2"/>
        <end position="120"/>
    </location>
</feature>
<sequence length="138" mass="15298">MVKLVCGFVGMLGSLFDVDIDDIAPVTTLKNTIKVNNEDIKCPERDLQLFLAKTKDGPWLTAANAANVTVNETGAVPMILDEHGNRKDFVRMDQSVWINNPKHFGANFQPREGEIHVLVVVRDTNHVIAPGNGRTRFS</sequence>
<dbReference type="Pfam" id="PF20147">
    <property type="entry name" value="Crinkler"/>
    <property type="match status" value="1"/>
</dbReference>
<dbReference type="GO" id="GO:0005576">
    <property type="term" value="C:extracellular region"/>
    <property type="evidence" value="ECO:0007669"/>
    <property type="project" value="UniProtKB-SubCell"/>
</dbReference>
<dbReference type="GO" id="GO:0043657">
    <property type="term" value="C:host cell"/>
    <property type="evidence" value="ECO:0007669"/>
    <property type="project" value="UniProtKB-SubCell"/>
</dbReference>
<dbReference type="InterPro" id="IPR045379">
    <property type="entry name" value="Crinkler_N"/>
</dbReference>
<comment type="caution">
    <text evidence="5">The sequence shown here is derived from an EMBL/GenBank/DDBJ whole genome shotgun (WGS) entry which is preliminary data.</text>
</comment>
<evidence type="ECO:0000259" key="4">
    <source>
        <dbReference type="Pfam" id="PF20147"/>
    </source>
</evidence>
<keyword evidence="3" id="KW-0964">Secreted</keyword>
<evidence type="ECO:0000256" key="1">
    <source>
        <dbReference type="ARBA" id="ARBA00004340"/>
    </source>
</evidence>
<gene>
    <name evidence="5" type="ORF">V7S43_011930</name>
</gene>
<name>A0ABD3F821_9STRA</name>
<keyword evidence="6" id="KW-1185">Reference proteome</keyword>
<dbReference type="EMBL" id="JBIMZQ010000029">
    <property type="protein sequence ID" value="KAL3662987.1"/>
    <property type="molecule type" value="Genomic_DNA"/>
</dbReference>
<evidence type="ECO:0000313" key="6">
    <source>
        <dbReference type="Proteomes" id="UP001632037"/>
    </source>
</evidence>
<dbReference type="AlphaFoldDB" id="A0ABD3F821"/>